<evidence type="ECO:0000313" key="2">
    <source>
        <dbReference type="Proteomes" id="UP001498398"/>
    </source>
</evidence>
<sequence>MLEYLMLSRCNAYFARRGQGFQLGNLKVHIPLFDGVSLPKLREISFVGIHVNWAQSSLCNLHKLEFKFHAYEVVPSLQEFTKILSLCPNLDTLSILGWGLRLDNYNPEDGSFASDDDLDKLTPSLSELKLTIVLENLVNFSFGFVNVPYGLLRLLSLFRLPSLRQFNLEDVSASVGSHGLGPGDASPILDWLASPDSSNLRVAVDATNSIDDLGQLAKLAGIAERTLSLFSSPAITVINGNRGCTLLLLNVERLGLSGLSSNESTFFQFFRAFSSIKKISLSDTDLNALSTLSPHNPPPETVEGKELFVERYPCVRGSQ</sequence>
<evidence type="ECO:0000313" key="1">
    <source>
        <dbReference type="EMBL" id="KAK7453374.1"/>
    </source>
</evidence>
<gene>
    <name evidence="1" type="ORF">VKT23_011638</name>
</gene>
<accession>A0ABR1J7P0</accession>
<protein>
    <submittedName>
        <fullName evidence="1">Uncharacterized protein</fullName>
    </submittedName>
</protein>
<dbReference type="EMBL" id="JBANRG010000026">
    <property type="protein sequence ID" value="KAK7453374.1"/>
    <property type="molecule type" value="Genomic_DNA"/>
</dbReference>
<name>A0ABR1J7P0_9AGAR</name>
<reference evidence="1 2" key="1">
    <citation type="submission" date="2024-01" db="EMBL/GenBank/DDBJ databases">
        <title>A draft genome for the cacao thread blight pathogen Marasmiellus scandens.</title>
        <authorList>
            <person name="Baruah I.K."/>
            <person name="Leung J."/>
            <person name="Bukari Y."/>
            <person name="Amoako-Attah I."/>
            <person name="Meinhardt L.W."/>
            <person name="Bailey B.A."/>
            <person name="Cohen S.P."/>
        </authorList>
    </citation>
    <scope>NUCLEOTIDE SEQUENCE [LARGE SCALE GENOMIC DNA]</scope>
    <source>
        <strain evidence="1 2">GH-19</strain>
    </source>
</reference>
<keyword evidence="2" id="KW-1185">Reference proteome</keyword>
<organism evidence="1 2">
    <name type="scientific">Marasmiellus scandens</name>
    <dbReference type="NCBI Taxonomy" id="2682957"/>
    <lineage>
        <taxon>Eukaryota</taxon>
        <taxon>Fungi</taxon>
        <taxon>Dikarya</taxon>
        <taxon>Basidiomycota</taxon>
        <taxon>Agaricomycotina</taxon>
        <taxon>Agaricomycetes</taxon>
        <taxon>Agaricomycetidae</taxon>
        <taxon>Agaricales</taxon>
        <taxon>Marasmiineae</taxon>
        <taxon>Omphalotaceae</taxon>
        <taxon>Marasmiellus</taxon>
    </lineage>
</organism>
<dbReference type="Proteomes" id="UP001498398">
    <property type="component" value="Unassembled WGS sequence"/>
</dbReference>
<proteinExistence type="predicted"/>
<comment type="caution">
    <text evidence="1">The sequence shown here is derived from an EMBL/GenBank/DDBJ whole genome shotgun (WGS) entry which is preliminary data.</text>
</comment>